<reference evidence="2 3" key="1">
    <citation type="journal article" date="2009" name="BMC Genomics">
        <title>Complete genome sequence of the sugarcane nitrogen-fixing endophyte Gluconacetobacter diazotrophicus Pal5.</title>
        <authorList>
            <person name="Bertalan M."/>
            <person name="Albano R."/>
            <person name="Padua V."/>
            <person name="Rouws L."/>
            <person name="Rojas C."/>
            <person name="Hemerly A."/>
            <person name="Teixeira K."/>
            <person name="Schwab S."/>
            <person name="Araujo J."/>
            <person name="Oliveira A."/>
            <person name="Franca L."/>
            <person name="Magalhaes V."/>
            <person name="Alqueres S."/>
            <person name="Cardoso A."/>
            <person name="Almeida W."/>
            <person name="Loureiro M.M."/>
            <person name="Nogueira E."/>
            <person name="Cidade D."/>
            <person name="Oliveira D."/>
            <person name="Simao T."/>
            <person name="Macedo J."/>
            <person name="Valadao A."/>
            <person name="Dreschsel M."/>
            <person name="Freitas F."/>
            <person name="Vidal M."/>
            <person name="Guedes H."/>
            <person name="Rodrigues E."/>
            <person name="Meneses C."/>
            <person name="Brioso P."/>
            <person name="Pozzer L."/>
            <person name="Figueiredo D."/>
            <person name="Montano H."/>
            <person name="Junior J."/>
            <person name="Filho G."/>
            <person name="Flores V."/>
            <person name="Ferreira B."/>
            <person name="Branco A."/>
            <person name="Gonzalez P."/>
            <person name="Guillobel H."/>
            <person name="Lemos M."/>
            <person name="Seibel L."/>
            <person name="Macedo J."/>
            <person name="Alves-Ferreira M."/>
            <person name="Sachetto-Martins G."/>
            <person name="Coelho A."/>
            <person name="Santos E."/>
            <person name="Amaral G."/>
            <person name="Neves A."/>
            <person name="Pacheco A.B."/>
            <person name="Carvalho D."/>
            <person name="Lery L."/>
            <person name="Bisch P."/>
            <person name="Rossle S.C."/>
            <person name="Urmenyi T."/>
            <person name="Kruger W.V."/>
            <person name="Martins O."/>
            <person name="Baldani J.I."/>
            <person name="Ferreira P.C."/>
        </authorList>
    </citation>
    <scope>NUCLEOTIDE SEQUENCE [LARGE SCALE GENOMIC DNA]</scope>
    <source>
        <strain evidence="3">ATCC 49037 / DSM 5601 / CCUG 37298 / CIP 103539 / LMG 7603 / PAl5</strain>
    </source>
</reference>
<gene>
    <name evidence="2" type="ordered locus">GDI2878</name>
</gene>
<dbReference type="KEGG" id="gdi:GDI2878"/>
<dbReference type="EMBL" id="AM889285">
    <property type="protein sequence ID" value="CAP56821.1"/>
    <property type="molecule type" value="Genomic_DNA"/>
</dbReference>
<name>A9HR07_GLUDA</name>
<dbReference type="Proteomes" id="UP000001176">
    <property type="component" value="Chromosome"/>
</dbReference>
<evidence type="ECO:0000313" key="3">
    <source>
        <dbReference type="Proteomes" id="UP000001176"/>
    </source>
</evidence>
<protein>
    <submittedName>
        <fullName evidence="2">Uncharacterized protein</fullName>
    </submittedName>
</protein>
<organism evidence="2 3">
    <name type="scientific">Gluconacetobacter diazotrophicus (strain ATCC 49037 / DSM 5601 / CCUG 37298 / CIP 103539 / LMG 7603 / PAl5)</name>
    <dbReference type="NCBI Taxonomy" id="272568"/>
    <lineage>
        <taxon>Bacteria</taxon>
        <taxon>Pseudomonadati</taxon>
        <taxon>Pseudomonadota</taxon>
        <taxon>Alphaproteobacteria</taxon>
        <taxon>Acetobacterales</taxon>
        <taxon>Acetobacteraceae</taxon>
        <taxon>Gluconacetobacter</taxon>
    </lineage>
</organism>
<feature type="region of interest" description="Disordered" evidence="1">
    <location>
        <begin position="18"/>
        <end position="43"/>
    </location>
</feature>
<feature type="region of interest" description="Disordered" evidence="1">
    <location>
        <begin position="197"/>
        <end position="237"/>
    </location>
</feature>
<proteinExistence type="predicted"/>
<evidence type="ECO:0000256" key="1">
    <source>
        <dbReference type="SAM" id="MobiDB-lite"/>
    </source>
</evidence>
<evidence type="ECO:0000313" key="2">
    <source>
        <dbReference type="EMBL" id="CAP56821.1"/>
    </source>
</evidence>
<sequence>MLEAPVCRLSRHGMIGNRPLVSTHSAGRPRCRADGPSAHQAPECRASSRQAMSQSGIMALHSLTPRKAVRPAPPDRPGRGFGADLRRCLDQAYRLHEVVRSLATSASACYDNFFPMLGRMICWGHVIVWGEETVRKELMVEALCWETQSKIHVSYAKNDRRLSCFCPDERCLARVYPKTVKNTYFYAENGHITGCSNEAESHADPLQPGKPKPKPSEVPQQPIPNWLGEPPRPQRRLPPSKEQLIALARSAKAAPPLYTGTMAEIVDAWLAMPDTEQAAHPLTVNGRQLNYQSAFSYLRYLQNDINRLHCDDYIIYGDAEVSRGKSCYFLSSIKRFAFNGVSLPLRLDAPIRKPWPSDVTDYVGQRVVFFWHGDLPAINAKQTAYQLTQPDDTRCRGLIIRPDRSL</sequence>
<dbReference type="AlphaFoldDB" id="A9HR07"/>
<accession>A9HR07</accession>
<keyword evidence="3" id="KW-1185">Reference proteome</keyword>